<proteinExistence type="predicted"/>
<dbReference type="Proteomes" id="UP000005954">
    <property type="component" value="Unassembled WGS sequence"/>
</dbReference>
<keyword evidence="3" id="KW-1185">Reference proteome</keyword>
<feature type="region of interest" description="Disordered" evidence="1">
    <location>
        <begin position="133"/>
        <end position="159"/>
    </location>
</feature>
<gene>
    <name evidence="2" type="ORF">ISM_02415</name>
</gene>
<dbReference type="EMBL" id="AALY01000001">
    <property type="protein sequence ID" value="EAP77106.1"/>
    <property type="molecule type" value="Genomic_DNA"/>
</dbReference>
<dbReference type="HOGENOM" id="CLU_1659424_0_0_5"/>
<reference evidence="2 3" key="1">
    <citation type="submission" date="2005-12" db="EMBL/GenBank/DDBJ databases">
        <authorList>
            <person name="Moran M.A."/>
            <person name="Ferriera S."/>
            <person name="Johnson J."/>
            <person name="Kravitz S."/>
            <person name="Halpern A."/>
            <person name="Remington K."/>
            <person name="Beeson K."/>
            <person name="Tran B."/>
            <person name="Rogers Y.-H."/>
            <person name="Friedman R."/>
            <person name="Venter J.C."/>
        </authorList>
    </citation>
    <scope>NUCLEOTIDE SEQUENCE [LARGE SCALE GENOMIC DNA]</scope>
    <source>
        <strain evidence="3">ATCC BAA-591 / DSM 15170 / ISM</strain>
    </source>
</reference>
<protein>
    <submittedName>
        <fullName evidence="2">Uncharacterized protein</fullName>
    </submittedName>
</protein>
<evidence type="ECO:0000313" key="3">
    <source>
        <dbReference type="Proteomes" id="UP000005954"/>
    </source>
</evidence>
<dbReference type="AlphaFoldDB" id="A3SIC5"/>
<sequence length="159" mass="18221">MDQDRYARVVLPVDSVSPVVAYVFMILKYPDYLDDKGAYDQYRQARVTMLETYLYAVLQDYRSIETVVGLAFDGHGSDTDSKGGSEDLIALQVSEWDEELEAEVLQRRSELDILNSGELKYTGISTQQFPNLPALPTVETRQQRRARERREAKGKVKKH</sequence>
<organism evidence="2 3">
    <name type="scientific">Roseovarius nubinhibens (strain ATCC BAA-591 / DSM 15170 / ISM)</name>
    <dbReference type="NCBI Taxonomy" id="89187"/>
    <lineage>
        <taxon>Bacteria</taxon>
        <taxon>Pseudomonadati</taxon>
        <taxon>Pseudomonadota</taxon>
        <taxon>Alphaproteobacteria</taxon>
        <taxon>Rhodobacterales</taxon>
        <taxon>Roseobacteraceae</taxon>
        <taxon>Roseovarius</taxon>
    </lineage>
</organism>
<evidence type="ECO:0000313" key="2">
    <source>
        <dbReference type="EMBL" id="EAP77106.1"/>
    </source>
</evidence>
<evidence type="ECO:0000256" key="1">
    <source>
        <dbReference type="SAM" id="MobiDB-lite"/>
    </source>
</evidence>
<accession>A3SIC5</accession>
<name>A3SIC5_ROSNI</name>
<feature type="compositionally biased region" description="Basic and acidic residues" evidence="1">
    <location>
        <begin position="148"/>
        <end position="159"/>
    </location>
</feature>
<comment type="caution">
    <text evidence="2">The sequence shown here is derived from an EMBL/GenBank/DDBJ whole genome shotgun (WGS) entry which is preliminary data.</text>
</comment>